<sequence>MKETCEVLEEGGVICAKTTNRSKVAIVVVGGLGDGLFTIPYVQPLMQFGYAHNLVVITAKFRSMPHYGLYTIEDDVSDLERVNRLCDTSSFEKVFMIGHSTGCQVLMEYIQRQANSKETIILQGPVSDREYEESTNPMLHAQLEAAKASKGVLPFTHNHQPITAERFLDLFQRGGREDWVSIGGCTRGLNPHEREMYSVISRKDEYLRVEPETLRTHLESITGMKKVFIVDGRHSLEGAEEVFLDVLLSLGVAGPSRKDKEQGGGKR</sequence>
<gene>
    <name evidence="1" type="ORF">NEDG_00757</name>
</gene>
<name>A0A177ECE7_9MICR</name>
<dbReference type="VEuPathDB" id="MicrosporidiaDB:NEDG_00757"/>
<dbReference type="InterPro" id="IPR013744">
    <property type="entry name" value="SidJ"/>
</dbReference>
<keyword evidence="2" id="KW-1185">Reference proteome</keyword>
<dbReference type="Gene3D" id="3.40.50.1820">
    <property type="entry name" value="alpha/beta hydrolase"/>
    <property type="match status" value="1"/>
</dbReference>
<dbReference type="RefSeq" id="XP_067544272.1">
    <property type="nucleotide sequence ID" value="XM_067688175.1"/>
</dbReference>
<dbReference type="OrthoDB" id="10034502at2759"/>
<accession>A0A177ECE7</accession>
<dbReference type="Pfam" id="PF08538">
    <property type="entry name" value="DUF1749"/>
    <property type="match status" value="1"/>
</dbReference>
<comment type="caution">
    <text evidence="1">The sequence shown here is derived from an EMBL/GenBank/DDBJ whole genome shotgun (WGS) entry which is preliminary data.</text>
</comment>
<evidence type="ECO:0000313" key="2">
    <source>
        <dbReference type="Proteomes" id="UP000185944"/>
    </source>
</evidence>
<dbReference type="InterPro" id="IPR029058">
    <property type="entry name" value="AB_hydrolase_fold"/>
</dbReference>
<dbReference type="Proteomes" id="UP000185944">
    <property type="component" value="Unassembled WGS sequence"/>
</dbReference>
<dbReference type="EMBL" id="LTDL01000040">
    <property type="protein sequence ID" value="OAG29624.1"/>
    <property type="molecule type" value="Genomic_DNA"/>
</dbReference>
<organism evidence="1 2">
    <name type="scientific">Nematocida displodere</name>
    <dbReference type="NCBI Taxonomy" id="1805483"/>
    <lineage>
        <taxon>Eukaryota</taxon>
        <taxon>Fungi</taxon>
        <taxon>Fungi incertae sedis</taxon>
        <taxon>Microsporidia</taxon>
        <taxon>Nematocida</taxon>
    </lineage>
</organism>
<dbReference type="PANTHER" id="PTHR31591">
    <property type="entry name" value="UPF0613 PROTEIN PB24D3.06C"/>
    <property type="match status" value="1"/>
</dbReference>
<proteinExistence type="predicted"/>
<dbReference type="PANTHER" id="PTHR31591:SF1">
    <property type="entry name" value="UPF0613 PROTEIN PB24D3.06C"/>
    <property type="match status" value="1"/>
</dbReference>
<evidence type="ECO:0000313" key="1">
    <source>
        <dbReference type="EMBL" id="OAG29624.1"/>
    </source>
</evidence>
<dbReference type="SUPFAM" id="SSF53474">
    <property type="entry name" value="alpha/beta-Hydrolases"/>
    <property type="match status" value="1"/>
</dbReference>
<dbReference type="AlphaFoldDB" id="A0A177ECE7"/>
<reference evidence="1 2" key="1">
    <citation type="submission" date="2016-02" db="EMBL/GenBank/DDBJ databases">
        <title>Discovery of a natural microsporidian pathogen with a broad tissue tropism in Caenorhabditis elegans.</title>
        <authorList>
            <person name="Luallen R.J."/>
            <person name="Reinke A.W."/>
            <person name="Tong L."/>
            <person name="Botts M.R."/>
            <person name="Felix M.-A."/>
            <person name="Troemel E.R."/>
        </authorList>
    </citation>
    <scope>NUCLEOTIDE SEQUENCE [LARGE SCALE GENOMIC DNA]</scope>
    <source>
        <strain evidence="1 2">JUm2807</strain>
    </source>
</reference>
<protein>
    <recommendedName>
        <fullName evidence="3">Dolichol-phosphate mannosyltransferase</fullName>
    </recommendedName>
</protein>
<dbReference type="GeneID" id="93647107"/>
<evidence type="ECO:0008006" key="3">
    <source>
        <dbReference type="Google" id="ProtNLM"/>
    </source>
</evidence>